<feature type="non-terminal residue" evidence="2">
    <location>
        <position position="106"/>
    </location>
</feature>
<dbReference type="EMBL" id="PFMI01000032">
    <property type="protein sequence ID" value="PIZ00892.1"/>
    <property type="molecule type" value="Genomic_DNA"/>
</dbReference>
<keyword evidence="1" id="KW-0732">Signal</keyword>
<feature type="signal peptide" evidence="1">
    <location>
        <begin position="1"/>
        <end position="18"/>
    </location>
</feature>
<organism evidence="2 3">
    <name type="scientific">bacterium (Candidatus Gribaldobacteria) CG_4_10_14_0_8_um_filter_33_9</name>
    <dbReference type="NCBI Taxonomy" id="2014266"/>
    <lineage>
        <taxon>Bacteria</taxon>
        <taxon>Candidatus Gribaldobacteria</taxon>
    </lineage>
</organism>
<evidence type="ECO:0000313" key="2">
    <source>
        <dbReference type="EMBL" id="PIZ00892.1"/>
    </source>
</evidence>
<protein>
    <submittedName>
        <fullName evidence="2">Uncharacterized protein</fullName>
    </submittedName>
</protein>
<reference evidence="3" key="1">
    <citation type="submission" date="2017-09" db="EMBL/GenBank/DDBJ databases">
        <title>Depth-based differentiation of microbial function through sediment-hosted aquifers and enrichment of novel symbionts in the deep terrestrial subsurface.</title>
        <authorList>
            <person name="Probst A.J."/>
            <person name="Ladd B."/>
            <person name="Jarett J.K."/>
            <person name="Geller-Mcgrath D.E."/>
            <person name="Sieber C.M.K."/>
            <person name="Emerson J.B."/>
            <person name="Anantharaman K."/>
            <person name="Thomas B.C."/>
            <person name="Malmstrom R."/>
            <person name="Stieglmeier M."/>
            <person name="Klingl A."/>
            <person name="Woyke T."/>
            <person name="Ryan C.M."/>
            <person name="Banfield J.F."/>
        </authorList>
    </citation>
    <scope>NUCLEOTIDE SEQUENCE [LARGE SCALE GENOMIC DNA]</scope>
</reference>
<dbReference type="AlphaFoldDB" id="A0A2M7RNJ5"/>
<evidence type="ECO:0000256" key="1">
    <source>
        <dbReference type="SAM" id="SignalP"/>
    </source>
</evidence>
<accession>A0A2M7RNJ5</accession>
<dbReference type="Proteomes" id="UP000229371">
    <property type="component" value="Unassembled WGS sequence"/>
</dbReference>
<evidence type="ECO:0000313" key="3">
    <source>
        <dbReference type="Proteomes" id="UP000229371"/>
    </source>
</evidence>
<name>A0A2M7RNJ5_9BACT</name>
<gene>
    <name evidence="2" type="ORF">COY61_01250</name>
</gene>
<proteinExistence type="predicted"/>
<feature type="chain" id="PRO_5014798980" evidence="1">
    <location>
        <begin position="19"/>
        <end position="106"/>
    </location>
</feature>
<comment type="caution">
    <text evidence="2">The sequence shown here is derived from an EMBL/GenBank/DDBJ whole genome shotgun (WGS) entry which is preliminary data.</text>
</comment>
<sequence>MKKLFTIFFLLFTATAFGTSNRAGEITYTHISGLTYEITATVYVDANFPSNPSFLGFRVCGNLGSIPLVSSTLINATTLKNTYVLQHTFPGPSPPICELVIEDPNR</sequence>